<sequence>MVTLEQIKQGAARYVDEEFTGKLTGWQKWAVGAGAAMALGNLDATISALREHPAVKALGVFDEAGNVDIDKIYTCLKTEAAKGPVTTNIPLIGNVTLNETDVDKLYTLIKQS</sequence>
<proteinExistence type="predicted"/>
<organism evidence="1">
    <name type="scientific">Myoviridae sp. ctBCv9</name>
    <dbReference type="NCBI Taxonomy" id="2825045"/>
    <lineage>
        <taxon>Viruses</taxon>
        <taxon>Duplodnaviria</taxon>
        <taxon>Heunggongvirae</taxon>
        <taxon>Uroviricota</taxon>
        <taxon>Caudoviricetes</taxon>
    </lineage>
</organism>
<accession>A0A8S5U6D3</accession>
<name>A0A8S5U6D3_9CAUD</name>
<reference evidence="1" key="1">
    <citation type="journal article" date="2021" name="Proc. Natl. Acad. Sci. U.S.A.">
        <title>A Catalog of Tens of Thousands of Viruses from Human Metagenomes Reveals Hidden Associations with Chronic Diseases.</title>
        <authorList>
            <person name="Tisza M.J."/>
            <person name="Buck C.B."/>
        </authorList>
    </citation>
    <scope>NUCLEOTIDE SEQUENCE</scope>
    <source>
        <strain evidence="1">CtBCv9</strain>
    </source>
</reference>
<dbReference type="EMBL" id="BK016019">
    <property type="protein sequence ID" value="DAF90015.1"/>
    <property type="molecule type" value="Genomic_DNA"/>
</dbReference>
<evidence type="ECO:0000313" key="1">
    <source>
        <dbReference type="EMBL" id="DAF90015.1"/>
    </source>
</evidence>
<protein>
    <submittedName>
        <fullName evidence="1">Uncharacterized protein</fullName>
    </submittedName>
</protein>